<dbReference type="Gene3D" id="1.10.10.10">
    <property type="entry name" value="Winged helix-like DNA-binding domain superfamily/Winged helix DNA-binding domain"/>
    <property type="match status" value="1"/>
</dbReference>
<dbReference type="SUPFAM" id="SSF46894">
    <property type="entry name" value="C-terminal effector domain of the bipartite response regulators"/>
    <property type="match status" value="1"/>
</dbReference>
<dbReference type="GO" id="GO:0006355">
    <property type="term" value="P:regulation of DNA-templated transcription"/>
    <property type="evidence" value="ECO:0007669"/>
    <property type="project" value="InterPro"/>
</dbReference>
<keyword evidence="1 3" id="KW-0238">DNA-binding</keyword>
<dbReference type="Gene3D" id="1.25.40.10">
    <property type="entry name" value="Tetratricopeptide repeat domain"/>
    <property type="match status" value="1"/>
</dbReference>
<dbReference type="InterPro" id="IPR001867">
    <property type="entry name" value="OmpR/PhoB-type_DNA-bd"/>
</dbReference>
<dbReference type="SUPFAM" id="SSF48452">
    <property type="entry name" value="TPR-like"/>
    <property type="match status" value="1"/>
</dbReference>
<dbReference type="InterPro" id="IPR016032">
    <property type="entry name" value="Sig_transdc_resp-reg_C-effctor"/>
</dbReference>
<dbReference type="InterPro" id="IPR036388">
    <property type="entry name" value="WH-like_DNA-bd_sf"/>
</dbReference>
<feature type="domain" description="OmpR/PhoB-type" evidence="4">
    <location>
        <begin position="1"/>
        <end position="98"/>
    </location>
</feature>
<keyword evidence="6" id="KW-1185">Reference proteome</keyword>
<dbReference type="PANTHER" id="PTHR12558">
    <property type="entry name" value="CELL DIVISION CYCLE 16,23,27"/>
    <property type="match status" value="1"/>
</dbReference>
<dbReference type="RefSeq" id="WP_085805108.1">
    <property type="nucleotide sequence ID" value="NZ_FWFX01000004.1"/>
</dbReference>
<dbReference type="InterPro" id="IPR011990">
    <property type="entry name" value="TPR-like_helical_dom_sf"/>
</dbReference>
<dbReference type="GO" id="GO:0000160">
    <property type="term" value="P:phosphorelay signal transduction system"/>
    <property type="evidence" value="ECO:0007669"/>
    <property type="project" value="InterPro"/>
</dbReference>
<dbReference type="GO" id="GO:0003677">
    <property type="term" value="F:DNA binding"/>
    <property type="evidence" value="ECO:0007669"/>
    <property type="project" value="UniProtKB-UniRule"/>
</dbReference>
<feature type="repeat" description="TPR" evidence="2">
    <location>
        <begin position="374"/>
        <end position="407"/>
    </location>
</feature>
<keyword evidence="2" id="KW-0802">TPR repeat</keyword>
<dbReference type="Proteomes" id="UP000193061">
    <property type="component" value="Unassembled WGS sequence"/>
</dbReference>
<proteinExistence type="predicted"/>
<dbReference type="InterPro" id="IPR019734">
    <property type="entry name" value="TPR_rpt"/>
</dbReference>
<evidence type="ECO:0000259" key="4">
    <source>
        <dbReference type="PROSITE" id="PS51755"/>
    </source>
</evidence>
<evidence type="ECO:0000313" key="5">
    <source>
        <dbReference type="EMBL" id="SLN34483.1"/>
    </source>
</evidence>
<evidence type="ECO:0000256" key="3">
    <source>
        <dbReference type="PROSITE-ProRule" id="PRU01091"/>
    </source>
</evidence>
<dbReference type="Pfam" id="PF13432">
    <property type="entry name" value="TPR_16"/>
    <property type="match status" value="1"/>
</dbReference>
<evidence type="ECO:0000256" key="2">
    <source>
        <dbReference type="PROSITE-ProRule" id="PRU00339"/>
    </source>
</evidence>
<dbReference type="PROSITE" id="PS50293">
    <property type="entry name" value="TPR_REGION"/>
    <property type="match status" value="1"/>
</dbReference>
<dbReference type="CDD" id="cd00383">
    <property type="entry name" value="trans_reg_C"/>
    <property type="match status" value="1"/>
</dbReference>
<name>A0A1X6YXB6_9RHOB</name>
<reference evidence="5 6" key="1">
    <citation type="submission" date="2017-03" db="EMBL/GenBank/DDBJ databases">
        <authorList>
            <person name="Afonso C.L."/>
            <person name="Miller P.J."/>
            <person name="Scott M.A."/>
            <person name="Spackman E."/>
            <person name="Goraichik I."/>
            <person name="Dimitrov K.M."/>
            <person name="Suarez D.L."/>
            <person name="Swayne D.E."/>
        </authorList>
    </citation>
    <scope>NUCLEOTIDE SEQUENCE [LARGE SCALE GENOMIC DNA]</scope>
    <source>
        <strain evidence="5 6">CECT 7450</strain>
    </source>
</reference>
<dbReference type="PROSITE" id="PS50005">
    <property type="entry name" value="TPR"/>
    <property type="match status" value="2"/>
</dbReference>
<accession>A0A1X6YXB6</accession>
<dbReference type="PANTHER" id="PTHR12558:SF13">
    <property type="entry name" value="CELL DIVISION CYCLE PROTEIN 27 HOMOLOG"/>
    <property type="match status" value="1"/>
</dbReference>
<evidence type="ECO:0000256" key="1">
    <source>
        <dbReference type="ARBA" id="ARBA00023125"/>
    </source>
</evidence>
<sequence length="517" mass="57532">MKGRFGNCEIDTGTRVLLRNGEEIELEPQVFDVIVALIEGKDKIVSKDDLIEQVWSGRIVSDTAITSRVKAARSAVGDDGVAQSIIRTSRGIGYRFVADFETLNDAHVAEKMRGPAHPTILVLPFVQNSPDSSMNWLVDGISDDVITGLSRFRELRVISRLTSFGLRDLHGSALSDAATELSADYVIQGSLRMQGHEWKLRVSIVDAAEQMQIWSERWTLAQRSLQNLDPILDKIVAAIEPELLSAERDRVRNKQETDLSTWESTQKGLWLLWQQKSGLHEQAIKVLEEACQSDPGYAQAHAGLAYALCHAYKEDVLGDEALDWALDVARQSVHLDPRDAFSYIALGRSHIARGEYEEAIAAYDEAVELNPNHAYGHFGRGYALSLSGRAHAAIEHFETVLELSPRDPQGWSVCVMLCFSNLIMNRPEIALSWAQKSQRMPNAPHWAKAAEAAALNALGNTERATRALEEAITARPELNAAFLDKAYPFADRRDFYKIAELMLGTFVPDEHEESSKA</sequence>
<dbReference type="SMART" id="SM00862">
    <property type="entry name" value="Trans_reg_C"/>
    <property type="match status" value="1"/>
</dbReference>
<dbReference type="AlphaFoldDB" id="A0A1X6YXB6"/>
<protein>
    <submittedName>
        <fullName evidence="5">Transcriptional regulator HilA</fullName>
    </submittedName>
</protein>
<dbReference type="EMBL" id="FWFX01000004">
    <property type="protein sequence ID" value="SLN34483.1"/>
    <property type="molecule type" value="Genomic_DNA"/>
</dbReference>
<dbReference type="Pfam" id="PF00486">
    <property type="entry name" value="Trans_reg_C"/>
    <property type="match status" value="1"/>
</dbReference>
<dbReference type="OrthoDB" id="54411at2"/>
<gene>
    <name evidence="5" type="primary">hilA_1</name>
    <name evidence="5" type="ORF">ROA7450_01553</name>
</gene>
<evidence type="ECO:0000313" key="6">
    <source>
        <dbReference type="Proteomes" id="UP000193061"/>
    </source>
</evidence>
<feature type="DNA-binding region" description="OmpR/PhoB-type" evidence="3">
    <location>
        <begin position="1"/>
        <end position="98"/>
    </location>
</feature>
<feature type="repeat" description="TPR" evidence="2">
    <location>
        <begin position="340"/>
        <end position="373"/>
    </location>
</feature>
<organism evidence="5 6">
    <name type="scientific">Roseovarius albus</name>
    <dbReference type="NCBI Taxonomy" id="1247867"/>
    <lineage>
        <taxon>Bacteria</taxon>
        <taxon>Pseudomonadati</taxon>
        <taxon>Pseudomonadota</taxon>
        <taxon>Alphaproteobacteria</taxon>
        <taxon>Rhodobacterales</taxon>
        <taxon>Roseobacteraceae</taxon>
        <taxon>Roseovarius</taxon>
    </lineage>
</organism>
<dbReference type="SMART" id="SM00028">
    <property type="entry name" value="TPR"/>
    <property type="match status" value="3"/>
</dbReference>
<dbReference type="PROSITE" id="PS51755">
    <property type="entry name" value="OMPR_PHOB"/>
    <property type="match status" value="1"/>
</dbReference>